<evidence type="ECO:0000256" key="1">
    <source>
        <dbReference type="SAM" id="MobiDB-lite"/>
    </source>
</evidence>
<keyword evidence="2" id="KW-1133">Transmembrane helix</keyword>
<dbReference type="RefSeq" id="WP_377571311.1">
    <property type="nucleotide sequence ID" value="NZ_JBHTMP010000020.1"/>
</dbReference>
<keyword evidence="4" id="KW-1185">Reference proteome</keyword>
<feature type="compositionally biased region" description="Low complexity" evidence="1">
    <location>
        <begin position="43"/>
        <end position="55"/>
    </location>
</feature>
<keyword evidence="2" id="KW-0812">Transmembrane</keyword>
<feature type="transmembrane region" description="Helical" evidence="2">
    <location>
        <begin position="86"/>
        <end position="105"/>
    </location>
</feature>
<dbReference type="EMBL" id="JBHTMP010000020">
    <property type="protein sequence ID" value="MFD1322381.1"/>
    <property type="molecule type" value="Genomic_DNA"/>
</dbReference>
<feature type="region of interest" description="Disordered" evidence="1">
    <location>
        <begin position="30"/>
        <end position="55"/>
    </location>
</feature>
<name>A0ABW3YDI2_9ACTN</name>
<comment type="caution">
    <text evidence="3">The sequence shown here is derived from an EMBL/GenBank/DDBJ whole genome shotgun (WGS) entry which is preliminary data.</text>
</comment>
<proteinExistence type="predicted"/>
<dbReference type="Proteomes" id="UP001597260">
    <property type="component" value="Unassembled WGS sequence"/>
</dbReference>
<evidence type="ECO:0000313" key="4">
    <source>
        <dbReference type="Proteomes" id="UP001597260"/>
    </source>
</evidence>
<evidence type="ECO:0008006" key="5">
    <source>
        <dbReference type="Google" id="ProtNLM"/>
    </source>
</evidence>
<gene>
    <name evidence="3" type="ORF">ACFQ4H_14890</name>
</gene>
<protein>
    <recommendedName>
        <fullName evidence="5">MYXO-CTERM domain-containing protein</fullName>
    </recommendedName>
</protein>
<organism evidence="3 4">
    <name type="scientific">Micromonospora sonneratiae</name>
    <dbReference type="NCBI Taxonomy" id="1184706"/>
    <lineage>
        <taxon>Bacteria</taxon>
        <taxon>Bacillati</taxon>
        <taxon>Actinomycetota</taxon>
        <taxon>Actinomycetes</taxon>
        <taxon>Micromonosporales</taxon>
        <taxon>Micromonosporaceae</taxon>
        <taxon>Micromonospora</taxon>
    </lineage>
</organism>
<evidence type="ECO:0000313" key="3">
    <source>
        <dbReference type="EMBL" id="MFD1322381.1"/>
    </source>
</evidence>
<sequence length="144" mass="14634">MPVPGLTVALRVLLLLATALGVAGMHTMGHPTGNHSGSGSGSAFGHPFPHPQPEAVAAPSVVEPASQPRAAPVRPGHDLDPSTACLAILTLIGLTGLIVAGLLAARHRTHLATSLRGILPTPGRGPPRCPSYGLLLADLSVLRR</sequence>
<accession>A0ABW3YDI2</accession>
<keyword evidence="2" id="KW-0472">Membrane</keyword>
<evidence type="ECO:0000256" key="2">
    <source>
        <dbReference type="SAM" id="Phobius"/>
    </source>
</evidence>
<reference evidence="4" key="1">
    <citation type="journal article" date="2019" name="Int. J. Syst. Evol. Microbiol.">
        <title>The Global Catalogue of Microorganisms (GCM) 10K type strain sequencing project: providing services to taxonomists for standard genome sequencing and annotation.</title>
        <authorList>
            <consortium name="The Broad Institute Genomics Platform"/>
            <consortium name="The Broad Institute Genome Sequencing Center for Infectious Disease"/>
            <person name="Wu L."/>
            <person name="Ma J."/>
        </authorList>
    </citation>
    <scope>NUCLEOTIDE SEQUENCE [LARGE SCALE GENOMIC DNA]</scope>
    <source>
        <strain evidence="4">JCM 31037</strain>
    </source>
</reference>